<dbReference type="Proteomes" id="UP000886998">
    <property type="component" value="Unassembled WGS sequence"/>
</dbReference>
<proteinExistence type="predicted"/>
<accession>A0A8X6YF47</accession>
<protein>
    <submittedName>
        <fullName evidence="1">Uncharacterized protein</fullName>
    </submittedName>
</protein>
<dbReference type="EMBL" id="BMAV01019067">
    <property type="protein sequence ID" value="GFY71755.1"/>
    <property type="molecule type" value="Genomic_DNA"/>
</dbReference>
<evidence type="ECO:0000313" key="2">
    <source>
        <dbReference type="Proteomes" id="UP000886998"/>
    </source>
</evidence>
<sequence>MTINNTEEEDIHALMEWKEDYPAFMPERKSLFTLHDHFGHSMCLTDDREANPLSSRSRKEGGAVQFPLGEQVLPGRKRDKRNSIKRWI</sequence>
<organism evidence="1 2">
    <name type="scientific">Trichonephila inaurata madagascariensis</name>
    <dbReference type="NCBI Taxonomy" id="2747483"/>
    <lineage>
        <taxon>Eukaryota</taxon>
        <taxon>Metazoa</taxon>
        <taxon>Ecdysozoa</taxon>
        <taxon>Arthropoda</taxon>
        <taxon>Chelicerata</taxon>
        <taxon>Arachnida</taxon>
        <taxon>Araneae</taxon>
        <taxon>Araneomorphae</taxon>
        <taxon>Entelegynae</taxon>
        <taxon>Araneoidea</taxon>
        <taxon>Nephilidae</taxon>
        <taxon>Trichonephila</taxon>
        <taxon>Trichonephila inaurata</taxon>
    </lineage>
</organism>
<gene>
    <name evidence="1" type="ORF">TNIN_486371</name>
</gene>
<reference evidence="1" key="1">
    <citation type="submission" date="2020-08" db="EMBL/GenBank/DDBJ databases">
        <title>Multicomponent nature underlies the extraordinary mechanical properties of spider dragline silk.</title>
        <authorList>
            <person name="Kono N."/>
            <person name="Nakamura H."/>
            <person name="Mori M."/>
            <person name="Yoshida Y."/>
            <person name="Ohtoshi R."/>
            <person name="Malay A.D."/>
            <person name="Moran D.A.P."/>
            <person name="Tomita M."/>
            <person name="Numata K."/>
            <person name="Arakawa K."/>
        </authorList>
    </citation>
    <scope>NUCLEOTIDE SEQUENCE</scope>
</reference>
<comment type="caution">
    <text evidence="1">The sequence shown here is derived from an EMBL/GenBank/DDBJ whole genome shotgun (WGS) entry which is preliminary data.</text>
</comment>
<name>A0A8X6YF47_9ARAC</name>
<keyword evidence="2" id="KW-1185">Reference proteome</keyword>
<evidence type="ECO:0000313" key="1">
    <source>
        <dbReference type="EMBL" id="GFY71755.1"/>
    </source>
</evidence>
<dbReference type="AlphaFoldDB" id="A0A8X6YF47"/>